<keyword evidence="3" id="KW-1185">Reference proteome</keyword>
<organism evidence="2 3">
    <name type="scientific">Thalictrum thalictroides</name>
    <name type="common">Rue-anemone</name>
    <name type="synonym">Anemone thalictroides</name>
    <dbReference type="NCBI Taxonomy" id="46969"/>
    <lineage>
        <taxon>Eukaryota</taxon>
        <taxon>Viridiplantae</taxon>
        <taxon>Streptophyta</taxon>
        <taxon>Embryophyta</taxon>
        <taxon>Tracheophyta</taxon>
        <taxon>Spermatophyta</taxon>
        <taxon>Magnoliopsida</taxon>
        <taxon>Ranunculales</taxon>
        <taxon>Ranunculaceae</taxon>
        <taxon>Thalictroideae</taxon>
        <taxon>Thalictrum</taxon>
    </lineage>
</organism>
<dbReference type="Proteomes" id="UP000554482">
    <property type="component" value="Unassembled WGS sequence"/>
</dbReference>
<reference evidence="2 3" key="1">
    <citation type="submission" date="2020-06" db="EMBL/GenBank/DDBJ databases">
        <title>Transcriptomic and genomic resources for Thalictrum thalictroides and T. hernandezii: Facilitating candidate gene discovery in an emerging model plant lineage.</title>
        <authorList>
            <person name="Arias T."/>
            <person name="Riano-Pachon D.M."/>
            <person name="Di Stilio V.S."/>
        </authorList>
    </citation>
    <scope>NUCLEOTIDE SEQUENCE [LARGE SCALE GENOMIC DNA]</scope>
    <source>
        <strain evidence="3">cv. WT478/WT964</strain>
        <tissue evidence="2">Leaves</tissue>
    </source>
</reference>
<sequence>MIKNGGSSLCCKKRKGQPQHPSSARHYGNGKGPSLTIRQKGGSSLCCKKKKGSATTPNSSGDASTMISVGFLLFAWQ</sequence>
<protein>
    <submittedName>
        <fullName evidence="2">Uncharacterized protein</fullName>
    </submittedName>
</protein>
<proteinExistence type="predicted"/>
<dbReference type="EMBL" id="JABWDY010002713">
    <property type="protein sequence ID" value="KAF5206444.1"/>
    <property type="molecule type" value="Genomic_DNA"/>
</dbReference>
<name>A0A7J6X9N5_THATH</name>
<feature type="region of interest" description="Disordered" evidence="1">
    <location>
        <begin position="1"/>
        <end position="64"/>
    </location>
</feature>
<feature type="compositionally biased region" description="Polar residues" evidence="1">
    <location>
        <begin position="54"/>
        <end position="64"/>
    </location>
</feature>
<gene>
    <name evidence="2" type="ORF">FRX31_003965</name>
</gene>
<evidence type="ECO:0000313" key="3">
    <source>
        <dbReference type="Proteomes" id="UP000554482"/>
    </source>
</evidence>
<accession>A0A7J6X9N5</accession>
<comment type="caution">
    <text evidence="2">The sequence shown here is derived from an EMBL/GenBank/DDBJ whole genome shotgun (WGS) entry which is preliminary data.</text>
</comment>
<dbReference type="AlphaFoldDB" id="A0A7J6X9N5"/>
<evidence type="ECO:0000313" key="2">
    <source>
        <dbReference type="EMBL" id="KAF5206444.1"/>
    </source>
</evidence>
<evidence type="ECO:0000256" key="1">
    <source>
        <dbReference type="SAM" id="MobiDB-lite"/>
    </source>
</evidence>